<gene>
    <name evidence="4" type="ORF">GIB67_025449</name>
</gene>
<dbReference type="OrthoDB" id="418495at2759"/>
<feature type="region of interest" description="Disordered" evidence="1">
    <location>
        <begin position="238"/>
        <end position="276"/>
    </location>
</feature>
<evidence type="ECO:0000259" key="2">
    <source>
        <dbReference type="Pfam" id="PF04784"/>
    </source>
</evidence>
<feature type="compositionally biased region" description="Polar residues" evidence="1">
    <location>
        <begin position="260"/>
        <end position="276"/>
    </location>
</feature>
<feature type="compositionally biased region" description="Low complexity" evidence="1">
    <location>
        <begin position="240"/>
        <end position="254"/>
    </location>
</feature>
<name>A0A7J7N1I4_9MAGN</name>
<dbReference type="InterPro" id="IPR025757">
    <property type="entry name" value="MIP1_Leuzipper"/>
</dbReference>
<proteinExistence type="predicted"/>
<sequence>MMLKVNCQTTYSSSSSLYMNSPSVPENGLHRDDILDISPQLSYDDSCIGQLERKNRDQSPSHLVGEKALGCSSTTNSPSTPLSKSAEELIDEIATLEVEIVHLERHLLSLYREALKSHQTNLPYGATDQSSKSHLDCNGASPLEDIRPHSFSCEDTETQTSGVIQYNLTSPVQDPKETSKKDPKKGGSQFRSLADHLGTSLLDHVPETPDMLSENIIRCIASIYCRLANPPLPSDGLTASPTSSLSSTNTFSPPDFHDNWSPQCSEESSVNPFQSEGVNVKNGPYAEMIEVPKIWLDDDRFNYAATMLQNFRSLVQRLEKVDPLKMKREEKLAFWINIHNALLMHAYLAYGIRNNRMKSSSLVLKAAYNIGGHSINAYIIQSSILGCHQHRSGSWLQTLFSPAGTKFQTGSDKHPYALDYPEPLVHFALSSGAHSDPAVRVYTAKSVFQVLKLAKHEFIEASVCIYKGTKVILPKILYYFAKDISLNFEGLLEIVQSCMSESHQKDLEKCLKGKPDKCIEWSSYNSTFRYSLHRDLAKAKVSV</sequence>
<evidence type="ECO:0000259" key="3">
    <source>
        <dbReference type="Pfam" id="PF14389"/>
    </source>
</evidence>
<dbReference type="EMBL" id="JACGCM010001147">
    <property type="protein sequence ID" value="KAF6160914.1"/>
    <property type="molecule type" value="Genomic_DNA"/>
</dbReference>
<dbReference type="Pfam" id="PF14389">
    <property type="entry name" value="Lzipper-MIP1"/>
    <property type="match status" value="1"/>
</dbReference>
<feature type="region of interest" description="Disordered" evidence="1">
    <location>
        <begin position="122"/>
        <end position="141"/>
    </location>
</feature>
<dbReference type="Proteomes" id="UP000541444">
    <property type="component" value="Unassembled WGS sequence"/>
</dbReference>
<evidence type="ECO:0000313" key="4">
    <source>
        <dbReference type="EMBL" id="KAF6160914.1"/>
    </source>
</evidence>
<dbReference type="PANTHER" id="PTHR23054:SF15">
    <property type="entry name" value="OS08G0515700 PROTEIN"/>
    <property type="match status" value="1"/>
</dbReference>
<evidence type="ECO:0000256" key="1">
    <source>
        <dbReference type="SAM" id="MobiDB-lite"/>
    </source>
</evidence>
<organism evidence="4 5">
    <name type="scientific">Kingdonia uniflora</name>
    <dbReference type="NCBI Taxonomy" id="39325"/>
    <lineage>
        <taxon>Eukaryota</taxon>
        <taxon>Viridiplantae</taxon>
        <taxon>Streptophyta</taxon>
        <taxon>Embryophyta</taxon>
        <taxon>Tracheophyta</taxon>
        <taxon>Spermatophyta</taxon>
        <taxon>Magnoliopsida</taxon>
        <taxon>Ranunculales</taxon>
        <taxon>Circaeasteraceae</taxon>
        <taxon>Kingdonia</taxon>
    </lineage>
</organism>
<evidence type="ECO:0000313" key="5">
    <source>
        <dbReference type="Proteomes" id="UP000541444"/>
    </source>
</evidence>
<feature type="region of interest" description="Disordered" evidence="1">
    <location>
        <begin position="153"/>
        <end position="191"/>
    </location>
</feature>
<feature type="compositionally biased region" description="Polar residues" evidence="1">
    <location>
        <begin position="122"/>
        <end position="132"/>
    </location>
</feature>
<reference evidence="4 5" key="1">
    <citation type="journal article" date="2020" name="IScience">
        <title>Genome Sequencing of the Endangered Kingdonia uniflora (Circaeasteraceae, Ranunculales) Reveals Potential Mechanisms of Evolutionary Specialization.</title>
        <authorList>
            <person name="Sun Y."/>
            <person name="Deng T."/>
            <person name="Zhang A."/>
            <person name="Moore M.J."/>
            <person name="Landis J.B."/>
            <person name="Lin N."/>
            <person name="Zhang H."/>
            <person name="Zhang X."/>
            <person name="Huang J."/>
            <person name="Zhang X."/>
            <person name="Sun H."/>
            <person name="Wang H."/>
        </authorList>
    </citation>
    <scope>NUCLEOTIDE SEQUENCE [LARGE SCALE GENOMIC DNA]</scope>
    <source>
        <strain evidence="4">TB1705</strain>
        <tissue evidence="4">Leaf</tissue>
    </source>
</reference>
<feature type="domain" description="Ternary complex factor MIP1 leucine-zipper" evidence="3">
    <location>
        <begin position="50"/>
        <end position="115"/>
    </location>
</feature>
<evidence type="ECO:0008006" key="6">
    <source>
        <dbReference type="Google" id="ProtNLM"/>
    </source>
</evidence>
<accession>A0A7J7N1I4</accession>
<dbReference type="InterPro" id="IPR006869">
    <property type="entry name" value="DUF547"/>
</dbReference>
<protein>
    <recommendedName>
        <fullName evidence="6">DUF547 domain-containing protein</fullName>
    </recommendedName>
</protein>
<feature type="compositionally biased region" description="Basic and acidic residues" evidence="1">
    <location>
        <begin position="174"/>
        <end position="185"/>
    </location>
</feature>
<feature type="region of interest" description="Disordered" evidence="1">
    <location>
        <begin position="54"/>
        <end position="83"/>
    </location>
</feature>
<feature type="domain" description="DUF547" evidence="2">
    <location>
        <begin position="325"/>
        <end position="459"/>
    </location>
</feature>
<comment type="caution">
    <text evidence="4">The sequence shown here is derived from an EMBL/GenBank/DDBJ whole genome shotgun (WGS) entry which is preliminary data.</text>
</comment>
<dbReference type="PANTHER" id="PTHR23054">
    <property type="entry name" value="TERNARY COMPLEX FACTOR MIP1, LEUCINE-ZIPPER-RELATED"/>
    <property type="match status" value="1"/>
</dbReference>
<dbReference type="Pfam" id="PF04784">
    <property type="entry name" value="DUF547"/>
    <property type="match status" value="1"/>
</dbReference>
<feature type="compositionally biased region" description="Polar residues" evidence="1">
    <location>
        <begin position="158"/>
        <end position="172"/>
    </location>
</feature>
<feature type="compositionally biased region" description="Low complexity" evidence="1">
    <location>
        <begin position="72"/>
        <end position="83"/>
    </location>
</feature>
<dbReference type="AlphaFoldDB" id="A0A7J7N1I4"/>
<keyword evidence="5" id="KW-1185">Reference proteome</keyword>